<evidence type="ECO:0000313" key="15">
    <source>
        <dbReference type="Proteomes" id="UP000240080"/>
    </source>
</evidence>
<keyword evidence="8" id="KW-1133">Transmembrane helix</keyword>
<feature type="compositionally biased region" description="Pro residues" evidence="13">
    <location>
        <begin position="170"/>
        <end position="179"/>
    </location>
</feature>
<dbReference type="EMBL" id="AJFE02024181">
    <property type="status" value="NOT_ANNOTATED_CDS"/>
    <property type="molecule type" value="Genomic_DNA"/>
</dbReference>
<dbReference type="Proteomes" id="UP000240080">
    <property type="component" value="Chromosome 14"/>
</dbReference>
<feature type="compositionally biased region" description="Low complexity" evidence="13">
    <location>
        <begin position="464"/>
        <end position="477"/>
    </location>
</feature>
<dbReference type="GO" id="GO:0001817">
    <property type="term" value="P:regulation of cytokine production"/>
    <property type="evidence" value="ECO:0007669"/>
    <property type="project" value="Ensembl"/>
</dbReference>
<dbReference type="GO" id="GO:0010880">
    <property type="term" value="P:regulation of release of sequestered calcium ion into cytosol by sarcoplasmic reticulum"/>
    <property type="evidence" value="ECO:0007669"/>
    <property type="project" value="UniProtKB-ARBA"/>
</dbReference>
<evidence type="ECO:0000256" key="12">
    <source>
        <dbReference type="ARBA" id="ARBA00080078"/>
    </source>
</evidence>
<feature type="compositionally biased region" description="Acidic residues" evidence="13">
    <location>
        <begin position="368"/>
        <end position="379"/>
    </location>
</feature>
<reference evidence="14" key="2">
    <citation type="submission" date="2025-08" db="UniProtKB">
        <authorList>
            <consortium name="Ensembl"/>
        </authorList>
    </citation>
    <scope>IDENTIFICATION</scope>
</reference>
<feature type="region of interest" description="Disordered" evidence="13">
    <location>
        <begin position="158"/>
        <end position="214"/>
    </location>
</feature>
<dbReference type="FunFam" id="2.20.110.10:FF:000003">
    <property type="entry name" value="Junctophilin"/>
    <property type="match status" value="1"/>
</dbReference>
<dbReference type="GO" id="GO:0060402">
    <property type="term" value="P:calcium ion transport into cytosol"/>
    <property type="evidence" value="ECO:0007669"/>
    <property type="project" value="UniProtKB-ARBA"/>
</dbReference>
<comment type="subcellular location">
    <subcellularLocation>
        <location evidence="2">Cell membrane</location>
        <topology evidence="2">Peripheral membrane protein</topology>
    </subcellularLocation>
    <subcellularLocation>
        <location evidence="1">Endoplasmic reticulum membrane</location>
        <topology evidence="1">Single-pass type IV membrane protein</topology>
    </subcellularLocation>
</comment>
<dbReference type="GO" id="GO:0048167">
    <property type="term" value="P:regulation of synaptic plasticity"/>
    <property type="evidence" value="ECO:0007669"/>
    <property type="project" value="Ensembl"/>
</dbReference>
<dbReference type="GO" id="GO:0030314">
    <property type="term" value="C:junctional membrane complex"/>
    <property type="evidence" value="ECO:0007669"/>
    <property type="project" value="InterPro"/>
</dbReference>
<evidence type="ECO:0000256" key="11">
    <source>
        <dbReference type="ARBA" id="ARBA00068984"/>
    </source>
</evidence>
<dbReference type="GO" id="GO:0005790">
    <property type="term" value="C:smooth endoplasmic reticulum"/>
    <property type="evidence" value="ECO:0007669"/>
    <property type="project" value="Ensembl"/>
</dbReference>
<dbReference type="Pfam" id="PF02493">
    <property type="entry name" value="MORN"/>
    <property type="match status" value="8"/>
</dbReference>
<reference evidence="14 15" key="1">
    <citation type="journal article" date="2012" name="Nature">
        <title>The bonobo genome compared with the chimpanzee and human genomes.</title>
        <authorList>
            <person name="Prufer K."/>
            <person name="Munch K."/>
            <person name="Hellmann I."/>
            <person name="Akagi K."/>
            <person name="Miller J.R."/>
            <person name="Walenz B."/>
            <person name="Koren S."/>
            <person name="Sutton G."/>
            <person name="Kodira C."/>
            <person name="Winer R."/>
            <person name="Knight J.R."/>
            <person name="Mullikin J.C."/>
            <person name="Meader S.J."/>
            <person name="Ponting C.P."/>
            <person name="Lunter G."/>
            <person name="Higashino S."/>
            <person name="Hobolth A."/>
            <person name="Dutheil J."/>
            <person name="Karakoc E."/>
            <person name="Alkan C."/>
            <person name="Sajjadian S."/>
            <person name="Catacchio C.R."/>
            <person name="Ventura M."/>
            <person name="Marques-Bonet T."/>
            <person name="Eichler E.E."/>
            <person name="Andre C."/>
            <person name="Atencia R."/>
            <person name="Mugisha L."/>
            <person name="Junhold J."/>
            <person name="Patterson N."/>
            <person name="Siebauer M."/>
            <person name="Good J.M."/>
            <person name="Fischer A."/>
            <person name="Ptak S.E."/>
            <person name="Lachmann M."/>
            <person name="Symer D.E."/>
            <person name="Mailund T."/>
            <person name="Schierup M.H."/>
            <person name="Andres A.M."/>
            <person name="Kelso J."/>
            <person name="Paabo S."/>
        </authorList>
    </citation>
    <scope>NUCLEOTIDE SEQUENCE [LARGE SCALE GENOMIC DNA]</scope>
</reference>
<dbReference type="GeneTree" id="ENSGT00940000162272"/>
<dbReference type="GO" id="GO:2001256">
    <property type="term" value="P:regulation of store-operated calcium entry"/>
    <property type="evidence" value="ECO:0007669"/>
    <property type="project" value="Ensembl"/>
</dbReference>
<dbReference type="GO" id="GO:0010882">
    <property type="term" value="P:regulation of cardiac muscle contraction by calcium ion signaling"/>
    <property type="evidence" value="ECO:0007669"/>
    <property type="project" value="UniProtKB-ARBA"/>
</dbReference>
<dbReference type="Bgee" id="ENSPPAG00000039547">
    <property type="expression patterns" value="Expressed in cerebellum and 3 other cell types or tissues"/>
</dbReference>
<dbReference type="AlphaFoldDB" id="A0A2R9BUM1"/>
<dbReference type="STRING" id="9597.ENSPPAP00000033373"/>
<dbReference type="GO" id="GO:0007612">
    <property type="term" value="P:learning"/>
    <property type="evidence" value="ECO:0007669"/>
    <property type="project" value="Ensembl"/>
</dbReference>
<keyword evidence="15" id="KW-1185">Reference proteome</keyword>
<proteinExistence type="inferred from homology"/>
<dbReference type="GO" id="GO:0014701">
    <property type="term" value="C:junctional sarcoplasmic reticulum membrane"/>
    <property type="evidence" value="ECO:0007669"/>
    <property type="project" value="UniProtKB-ARBA"/>
</dbReference>
<keyword evidence="9" id="KW-0472">Membrane</keyword>
<evidence type="ECO:0000256" key="8">
    <source>
        <dbReference type="ARBA" id="ARBA00022989"/>
    </source>
</evidence>
<dbReference type="SMART" id="SM00698">
    <property type="entry name" value="MORN"/>
    <property type="match status" value="6"/>
</dbReference>
<dbReference type="EMBL" id="AJFE02024180">
    <property type="status" value="NOT_ANNOTATED_CDS"/>
    <property type="molecule type" value="Genomic_DNA"/>
</dbReference>
<gene>
    <name evidence="14" type="primary">JPH4</name>
</gene>
<dbReference type="Gene3D" id="2.20.110.10">
    <property type="entry name" value="Histone H3 K4-specific methyltransferase SET7/9 N-terminal domain"/>
    <property type="match status" value="2"/>
</dbReference>
<comment type="similarity">
    <text evidence="3">Belongs to the junctophilin family.</text>
</comment>
<dbReference type="InterPro" id="IPR003409">
    <property type="entry name" value="MORN"/>
</dbReference>
<evidence type="ECO:0000256" key="13">
    <source>
        <dbReference type="SAM" id="MobiDB-lite"/>
    </source>
</evidence>
<evidence type="ECO:0000256" key="1">
    <source>
        <dbReference type="ARBA" id="ARBA00004163"/>
    </source>
</evidence>
<dbReference type="GO" id="GO:0005886">
    <property type="term" value="C:plasma membrane"/>
    <property type="evidence" value="ECO:0007669"/>
    <property type="project" value="UniProtKB-SubCell"/>
</dbReference>
<accession>A0A2R9BUM1</accession>
<protein>
    <recommendedName>
        <fullName evidence="11">Junctophilin-4</fullName>
    </recommendedName>
    <alternativeName>
        <fullName evidence="12">Junctophilin-like 1 protein</fullName>
    </alternativeName>
</protein>
<evidence type="ECO:0000256" key="3">
    <source>
        <dbReference type="ARBA" id="ARBA00008599"/>
    </source>
</evidence>
<dbReference type="FunFam" id="2.20.110.10:FF:000008">
    <property type="entry name" value="Junctophilin"/>
    <property type="match status" value="1"/>
</dbReference>
<dbReference type="GO" id="GO:0043198">
    <property type="term" value="C:dendritic shaft"/>
    <property type="evidence" value="ECO:0007669"/>
    <property type="project" value="Ensembl"/>
</dbReference>
<keyword evidence="7" id="KW-0256">Endoplasmic reticulum</keyword>
<sequence>MSPGGKFDFDDGGCYVGGWEAGRAHGYGVCTGPGAQGEYSGCWAHGFESLGVFTGPGGHSYQGHWQQGKREGLGVERKSRWTYRGEWLGGLKGRSGVWESVSGLRYAGLWKDGFQDGYGTETYSDGGTYQGQWQAGKRHGYGVRQSVPYHQAALLRSPRRTSLDSGHSDPPTPPPPLPLPGDEGGSPASGSRGGFVLAGPGDADGASSRKRTPAAEVYAGEWRADRRSGFGVSQRSNGLRYEGEWLGNRRHGYGRTTRPDGSREEGKYKRNRLVHGGRVRSLLPLALRRGKVKEKVDRAVEGARRAVSAARQRQEIAAARAADALLKAVAASSVAEKAVEAARMAKLIAQDLQPMLEAPGRRPRQDSEGSDTEPLDEDSPGVYENGLTPSEGSPELPSSPASSRQPWRPPACRSPLPPGGDQGPFSSPKAWPEEWGGAGAQAEELAGYEAEDEAGMQGPGPRDGSPLLGGCSDSSGSLREEEGEDEEPLPPLRAPAGTEPEPIAMLVLRGSSSRGPDAGCLTEELGEPTATERPAQPGAANPLVVGAVALLDLSLAFLFSQLLT</sequence>
<dbReference type="PANTHER" id="PTHR23085:SF14">
    <property type="entry name" value="JUNCTOPHILIN-4"/>
    <property type="match status" value="1"/>
</dbReference>
<keyword evidence="5" id="KW-0812">Transmembrane</keyword>
<dbReference type="GO" id="GO:0050885">
    <property type="term" value="P:neuromuscular process controlling balance"/>
    <property type="evidence" value="ECO:0007669"/>
    <property type="project" value="Ensembl"/>
</dbReference>
<dbReference type="OMA" id="PEAGCLM"/>
<dbReference type="PANTHER" id="PTHR23085">
    <property type="entry name" value="GH28348P"/>
    <property type="match status" value="1"/>
</dbReference>
<feature type="region of interest" description="Disordered" evidence="13">
    <location>
        <begin position="353"/>
        <end position="538"/>
    </location>
</feature>
<name>A0A2R9BUM1_PANPA</name>
<comment type="function">
    <text evidence="10">Junctophilins contribute to the formation of junctional membrane complexes (JMCs) which link the plasma membrane with the endoplasmic or sarcoplasmic reticulum in excitable cells. Provides a structural foundation for functional cross-talk between the cell surface and intracellular calcium release channels. JPH4 is brain-specific and appears to have an active role in certain neurons involved in motor coordination and memory.</text>
</comment>
<evidence type="ECO:0000256" key="5">
    <source>
        <dbReference type="ARBA" id="ARBA00022692"/>
    </source>
</evidence>
<feature type="compositionally biased region" description="Low complexity" evidence="13">
    <location>
        <begin position="389"/>
        <end position="403"/>
    </location>
</feature>
<evidence type="ECO:0000256" key="9">
    <source>
        <dbReference type="ARBA" id="ARBA00023136"/>
    </source>
</evidence>
<reference evidence="14" key="3">
    <citation type="submission" date="2025-09" db="UniProtKB">
        <authorList>
            <consortium name="Ensembl"/>
        </authorList>
    </citation>
    <scope>IDENTIFICATION</scope>
</reference>
<evidence type="ECO:0000256" key="2">
    <source>
        <dbReference type="ARBA" id="ARBA00004202"/>
    </source>
</evidence>
<evidence type="ECO:0000256" key="6">
    <source>
        <dbReference type="ARBA" id="ARBA00022737"/>
    </source>
</evidence>
<evidence type="ECO:0000256" key="10">
    <source>
        <dbReference type="ARBA" id="ARBA00056300"/>
    </source>
</evidence>
<dbReference type="Ensembl" id="ENSPPAT00000056248.1">
    <property type="protein sequence ID" value="ENSPPAP00000033373.1"/>
    <property type="gene ID" value="ENSPPAG00000039547.1"/>
</dbReference>
<evidence type="ECO:0000313" key="14">
    <source>
        <dbReference type="Ensembl" id="ENSPPAP00000033373.1"/>
    </source>
</evidence>
<evidence type="ECO:0000256" key="4">
    <source>
        <dbReference type="ARBA" id="ARBA00022475"/>
    </source>
</evidence>
<dbReference type="SUPFAM" id="SSF82185">
    <property type="entry name" value="Histone H3 K4-specific methyltransferase SET7/9 N-terminal domain"/>
    <property type="match status" value="3"/>
</dbReference>
<dbReference type="InterPro" id="IPR017191">
    <property type="entry name" value="Junctophilin"/>
</dbReference>
<keyword evidence="4" id="KW-1003">Cell membrane</keyword>
<keyword evidence="6" id="KW-0677">Repeat</keyword>
<organism evidence="14 15">
    <name type="scientific">Pan paniscus</name>
    <name type="common">Pygmy chimpanzee</name>
    <name type="synonym">Bonobo</name>
    <dbReference type="NCBI Taxonomy" id="9597"/>
    <lineage>
        <taxon>Eukaryota</taxon>
        <taxon>Metazoa</taxon>
        <taxon>Chordata</taxon>
        <taxon>Craniata</taxon>
        <taxon>Vertebrata</taxon>
        <taxon>Euteleostomi</taxon>
        <taxon>Mammalia</taxon>
        <taxon>Eutheria</taxon>
        <taxon>Euarchontoglires</taxon>
        <taxon>Primates</taxon>
        <taxon>Haplorrhini</taxon>
        <taxon>Catarrhini</taxon>
        <taxon>Hominidae</taxon>
        <taxon>Pan</taxon>
    </lineage>
</organism>
<evidence type="ECO:0000256" key="7">
    <source>
        <dbReference type="ARBA" id="ARBA00022824"/>
    </source>
</evidence>